<dbReference type="PANTHER" id="PTHR45863">
    <property type="entry name" value="SERINE/THREONINE-PROTEIN KINASE BSK5"/>
    <property type="match status" value="1"/>
</dbReference>
<keyword evidence="6" id="KW-0418">Kinase</keyword>
<dbReference type="Pfam" id="PF25575">
    <property type="entry name" value="TPR_BSK1_C"/>
    <property type="match status" value="1"/>
</dbReference>
<keyword evidence="9" id="KW-0449">Lipoprotein</keyword>
<dbReference type="InterPro" id="IPR011009">
    <property type="entry name" value="Kinase-like_dom_sf"/>
</dbReference>
<dbReference type="GO" id="GO:0004713">
    <property type="term" value="F:protein tyrosine kinase activity"/>
    <property type="evidence" value="ECO:0007669"/>
    <property type="project" value="InterPro"/>
</dbReference>
<keyword evidence="5" id="KW-0547">Nucleotide-binding</keyword>
<evidence type="ECO:0000256" key="6">
    <source>
        <dbReference type="ARBA" id="ARBA00022777"/>
    </source>
</evidence>
<dbReference type="PANTHER" id="PTHR45863:SF47">
    <property type="entry name" value="SERINE_THREONINE-PROTEIN KINASE BSK3"/>
    <property type="match status" value="1"/>
</dbReference>
<gene>
    <name evidence="11" type="ORF">DVH24_014624</name>
</gene>
<dbReference type="GO" id="GO:0009742">
    <property type="term" value="P:brassinosteroid mediated signaling pathway"/>
    <property type="evidence" value="ECO:0007669"/>
    <property type="project" value="InterPro"/>
</dbReference>
<feature type="domain" description="Tyrosine-protein kinase catalytic" evidence="10">
    <location>
        <begin position="89"/>
        <end position="287"/>
    </location>
</feature>
<name>A0A498KJZ0_MALDO</name>
<dbReference type="Gene3D" id="1.10.510.10">
    <property type="entry name" value="Transferase(Phosphotransferase) domain 1"/>
    <property type="match status" value="1"/>
</dbReference>
<evidence type="ECO:0000259" key="10">
    <source>
        <dbReference type="SMART" id="SM00219"/>
    </source>
</evidence>
<evidence type="ECO:0000256" key="1">
    <source>
        <dbReference type="ARBA" id="ARBA00004308"/>
    </source>
</evidence>
<evidence type="ECO:0000313" key="12">
    <source>
        <dbReference type="Proteomes" id="UP000290289"/>
    </source>
</evidence>
<dbReference type="GO" id="GO:0012505">
    <property type="term" value="C:endomembrane system"/>
    <property type="evidence" value="ECO:0007669"/>
    <property type="project" value="UniProtKB-SubCell"/>
</dbReference>
<evidence type="ECO:0000256" key="9">
    <source>
        <dbReference type="ARBA" id="ARBA00023288"/>
    </source>
</evidence>
<protein>
    <recommendedName>
        <fullName evidence="10">Tyrosine-protein kinase catalytic domain-containing protein</fullName>
    </recommendedName>
</protein>
<comment type="caution">
    <text evidence="11">The sequence shown here is derived from an EMBL/GenBank/DDBJ whole genome shotgun (WGS) entry which is preliminary data.</text>
</comment>
<dbReference type="Gene3D" id="3.30.200.20">
    <property type="entry name" value="Phosphorylase Kinase, domain 1"/>
    <property type="match status" value="2"/>
</dbReference>
<dbReference type="EMBL" id="RDQH01000327">
    <property type="protein sequence ID" value="RXI08058.1"/>
    <property type="molecule type" value="Genomic_DNA"/>
</dbReference>
<reference evidence="11 12" key="1">
    <citation type="submission" date="2018-10" db="EMBL/GenBank/DDBJ databases">
        <title>A high-quality apple genome assembly.</title>
        <authorList>
            <person name="Hu J."/>
        </authorList>
    </citation>
    <scope>NUCLEOTIDE SEQUENCE [LARGE SCALE GENOMIC DNA]</scope>
    <source>
        <strain evidence="12">cv. HFTH1</strain>
        <tissue evidence="11">Young leaf</tissue>
    </source>
</reference>
<organism evidence="11 12">
    <name type="scientific">Malus domestica</name>
    <name type="common">Apple</name>
    <name type="synonym">Pyrus malus</name>
    <dbReference type="NCBI Taxonomy" id="3750"/>
    <lineage>
        <taxon>Eukaryota</taxon>
        <taxon>Viridiplantae</taxon>
        <taxon>Streptophyta</taxon>
        <taxon>Embryophyta</taxon>
        <taxon>Tracheophyta</taxon>
        <taxon>Spermatophyta</taxon>
        <taxon>Magnoliopsida</taxon>
        <taxon>eudicotyledons</taxon>
        <taxon>Gunneridae</taxon>
        <taxon>Pentapetalae</taxon>
        <taxon>rosids</taxon>
        <taxon>fabids</taxon>
        <taxon>Rosales</taxon>
        <taxon>Rosaceae</taxon>
        <taxon>Amygdaloideae</taxon>
        <taxon>Maleae</taxon>
        <taxon>Malus</taxon>
    </lineage>
</organism>
<evidence type="ECO:0000313" key="11">
    <source>
        <dbReference type="EMBL" id="RXI08058.1"/>
    </source>
</evidence>
<evidence type="ECO:0000256" key="7">
    <source>
        <dbReference type="ARBA" id="ARBA00022840"/>
    </source>
</evidence>
<dbReference type="STRING" id="3750.A0A498KJZ0"/>
<evidence type="ECO:0000256" key="8">
    <source>
        <dbReference type="ARBA" id="ARBA00023136"/>
    </source>
</evidence>
<evidence type="ECO:0000256" key="3">
    <source>
        <dbReference type="ARBA" id="ARBA00022475"/>
    </source>
</evidence>
<keyword evidence="8" id="KW-0472">Membrane</keyword>
<evidence type="ECO:0000256" key="4">
    <source>
        <dbReference type="ARBA" id="ARBA00022679"/>
    </source>
</evidence>
<dbReference type="Pfam" id="PF07714">
    <property type="entry name" value="PK_Tyr_Ser-Thr"/>
    <property type="match status" value="1"/>
</dbReference>
<dbReference type="InterPro" id="IPR020635">
    <property type="entry name" value="Tyr_kinase_cat_dom"/>
</dbReference>
<proteinExistence type="inferred from homology"/>
<keyword evidence="3" id="KW-1003">Cell membrane</keyword>
<dbReference type="InterPro" id="IPR058209">
    <property type="entry name" value="TPR_BSK1_C"/>
</dbReference>
<keyword evidence="7" id="KW-0067">ATP-binding</keyword>
<dbReference type="GO" id="GO:0005524">
    <property type="term" value="F:ATP binding"/>
    <property type="evidence" value="ECO:0007669"/>
    <property type="project" value="UniProtKB-KW"/>
</dbReference>
<evidence type="ECO:0000256" key="2">
    <source>
        <dbReference type="ARBA" id="ARBA00008684"/>
    </source>
</evidence>
<dbReference type="SMART" id="SM00219">
    <property type="entry name" value="TyrKc"/>
    <property type="match status" value="1"/>
</dbReference>
<dbReference type="Proteomes" id="UP000290289">
    <property type="component" value="Chromosome 1"/>
</dbReference>
<keyword evidence="12" id="KW-1185">Reference proteome</keyword>
<keyword evidence="4" id="KW-0808">Transferase</keyword>
<comment type="subcellular location">
    <subcellularLocation>
        <location evidence="1">Endomembrane system</location>
    </subcellularLocation>
</comment>
<sequence>MLQTHSMLLEFTNEGSDDEEKSKVDNLPAFCEFTFEQIKNATSGFAVEYTVSEQVDKAPNVDYKGKPENQKRIAVKRFNRMAWPECSAIFAIDWSTCSVVVVKVMRGCLWRNICPMKHLHHIFSIQEEARLVGQLRNHRLVNLLGCCCEGDERLLVAEYMPNEALASYLFHWDVQPTKWVMRLRVVLHLALALEYCTSKGHDGNPRISTFGLMKNSWDGKSYSTNLFSKYYTPHIPCLAGRVKPESAALDLIRDRNLQMLTDSCLEGQLSNDDACSRRNLTRIHEILENIGYIDDGMTNELSFQMWTDQMQESLESKKKGDPAFKHKDFRTAIECYSQISGQNMIVTSYLLILDRKKRDW</sequence>
<dbReference type="SUPFAM" id="SSF56112">
    <property type="entry name" value="Protein kinase-like (PK-like)"/>
    <property type="match status" value="1"/>
</dbReference>
<dbReference type="AlphaFoldDB" id="A0A498KJZ0"/>
<dbReference type="InterPro" id="IPR045845">
    <property type="entry name" value="BSK"/>
</dbReference>
<dbReference type="InterPro" id="IPR001245">
    <property type="entry name" value="Ser-Thr/Tyr_kinase_cat_dom"/>
</dbReference>
<accession>A0A498KJZ0</accession>
<evidence type="ECO:0000256" key="5">
    <source>
        <dbReference type="ARBA" id="ARBA00022741"/>
    </source>
</evidence>
<comment type="similarity">
    <text evidence="2">Belongs to the protein kinase superfamily. Ser/Thr protein kinase family.</text>
</comment>